<evidence type="ECO:0000313" key="8">
    <source>
        <dbReference type="Proteomes" id="UP001066276"/>
    </source>
</evidence>
<evidence type="ECO:0000256" key="1">
    <source>
        <dbReference type="ARBA" id="ARBA00012612"/>
    </source>
</evidence>
<evidence type="ECO:0000256" key="4">
    <source>
        <dbReference type="ARBA" id="ARBA00047388"/>
    </source>
</evidence>
<dbReference type="PANTHER" id="PTHR46472:SF1">
    <property type="entry name" value="NUCLEOREDOXIN"/>
    <property type="match status" value="1"/>
</dbReference>
<evidence type="ECO:0000256" key="2">
    <source>
        <dbReference type="ARBA" id="ARBA00025782"/>
    </source>
</evidence>
<proteinExistence type="inferred from homology"/>
<dbReference type="PROSITE" id="PS51352">
    <property type="entry name" value="THIOREDOXIN_2"/>
    <property type="match status" value="1"/>
</dbReference>
<dbReference type="InterPro" id="IPR045870">
    <property type="entry name" value="TryX_NRX_thioredoxin_dom"/>
</dbReference>
<evidence type="ECO:0000259" key="6">
    <source>
        <dbReference type="PROSITE" id="PS51352"/>
    </source>
</evidence>
<dbReference type="Proteomes" id="UP001066276">
    <property type="component" value="Chromosome 3_1"/>
</dbReference>
<dbReference type="FunFam" id="3.40.30.10:FF:000062">
    <property type="entry name" value="Nucleoredoxin"/>
    <property type="match status" value="1"/>
</dbReference>
<comment type="similarity">
    <text evidence="2">Belongs to the nucleoredoxin family.</text>
</comment>
<dbReference type="InterPro" id="IPR013766">
    <property type="entry name" value="Thioredoxin_domain"/>
</dbReference>
<protein>
    <recommendedName>
        <fullName evidence="3">Nucleoredoxin</fullName>
        <ecNumber evidence="1">1.8.1.8</ecNumber>
    </recommendedName>
</protein>
<gene>
    <name evidence="7" type="ORF">NDU88_002645</name>
</gene>
<dbReference type="GO" id="GO:0005634">
    <property type="term" value="C:nucleus"/>
    <property type="evidence" value="ECO:0007669"/>
    <property type="project" value="TreeGrafter"/>
</dbReference>
<dbReference type="Pfam" id="PF13905">
    <property type="entry name" value="Thioredoxin_8"/>
    <property type="match status" value="1"/>
</dbReference>
<reference evidence="7" key="1">
    <citation type="journal article" date="2022" name="bioRxiv">
        <title>Sequencing and chromosome-scale assembly of the giantPleurodeles waltlgenome.</title>
        <authorList>
            <person name="Brown T."/>
            <person name="Elewa A."/>
            <person name="Iarovenko S."/>
            <person name="Subramanian E."/>
            <person name="Araus A.J."/>
            <person name="Petzold A."/>
            <person name="Susuki M."/>
            <person name="Suzuki K.-i.T."/>
            <person name="Hayashi T."/>
            <person name="Toyoda A."/>
            <person name="Oliveira C."/>
            <person name="Osipova E."/>
            <person name="Leigh N.D."/>
            <person name="Simon A."/>
            <person name="Yun M.H."/>
        </authorList>
    </citation>
    <scope>NUCLEOTIDE SEQUENCE</scope>
    <source>
        <strain evidence="7">20211129_DDA</strain>
        <tissue evidence="7">Liver</tissue>
    </source>
</reference>
<evidence type="ECO:0000256" key="5">
    <source>
        <dbReference type="ARBA" id="ARBA00047804"/>
    </source>
</evidence>
<evidence type="ECO:0000256" key="3">
    <source>
        <dbReference type="ARBA" id="ARBA00026178"/>
    </source>
</evidence>
<dbReference type="InterPro" id="IPR012336">
    <property type="entry name" value="Thioredoxin-like_fold"/>
</dbReference>
<dbReference type="FunFam" id="3.40.30.10:FF:000064">
    <property type="entry name" value="Nucleoredoxin"/>
    <property type="match status" value="1"/>
</dbReference>
<comment type="caution">
    <text evidence="7">The sequence shown here is derived from an EMBL/GenBank/DDBJ whole genome shotgun (WGS) entry which is preliminary data.</text>
</comment>
<dbReference type="InterPro" id="IPR036249">
    <property type="entry name" value="Thioredoxin-like_sf"/>
</dbReference>
<dbReference type="EMBL" id="JANPWB010000005">
    <property type="protein sequence ID" value="KAJ1185858.1"/>
    <property type="molecule type" value="Genomic_DNA"/>
</dbReference>
<dbReference type="EC" id="1.8.1.8" evidence="1"/>
<comment type="catalytic activity">
    <reaction evidence="5">
        <text>[protein]-dithiol + NADP(+) = [protein]-disulfide + NADPH + H(+)</text>
        <dbReference type="Rhea" id="RHEA:18753"/>
        <dbReference type="Rhea" id="RHEA-COMP:10593"/>
        <dbReference type="Rhea" id="RHEA-COMP:10594"/>
        <dbReference type="ChEBI" id="CHEBI:15378"/>
        <dbReference type="ChEBI" id="CHEBI:29950"/>
        <dbReference type="ChEBI" id="CHEBI:50058"/>
        <dbReference type="ChEBI" id="CHEBI:57783"/>
        <dbReference type="ChEBI" id="CHEBI:58349"/>
        <dbReference type="EC" id="1.8.1.8"/>
    </reaction>
</comment>
<dbReference type="GO" id="GO:0004791">
    <property type="term" value="F:thioredoxin-disulfide reductase (NADPH) activity"/>
    <property type="evidence" value="ECO:0007669"/>
    <property type="project" value="InterPro"/>
</dbReference>
<name>A0AAV7UDP5_PLEWA</name>
<dbReference type="Gene3D" id="3.40.30.10">
    <property type="entry name" value="Glutaredoxin"/>
    <property type="match status" value="3"/>
</dbReference>
<keyword evidence="8" id="KW-1185">Reference proteome</keyword>
<dbReference type="SUPFAM" id="SSF52833">
    <property type="entry name" value="Thioredoxin-like"/>
    <property type="match status" value="2"/>
</dbReference>
<evidence type="ECO:0000313" key="7">
    <source>
        <dbReference type="EMBL" id="KAJ1185858.1"/>
    </source>
</evidence>
<dbReference type="Pfam" id="PF13848">
    <property type="entry name" value="Thioredoxin_6"/>
    <property type="match status" value="1"/>
</dbReference>
<sequence>MRSLWLRLKLWNKFRISNIPSLIFIDASTGKVVCRNGLLVIRDDPEGLEFPWGPKPFSEVILGPLLKNNSQSQDSTALEGCYVGVYFSAHWCPPCRSLTRVLVESYRKIKESGQKFEIVFISADRSEDSFKQYFNEMPWLAVPYSDETRRSRLNRLYGIQGIPTLIILDPKGDIVTRQGRVEVLNDVDCKEFPWHPKPILELTDSNAVQLNEGPCLVLFVDSEDDGESEAAKQLIRPIAEKIIAKYKAKEEEAPLLFFIAGEDDMTDSLRDYTNLPEAAPLLTILDMSARAKYVMDVEEITPEIVEGFVNDFLADKLKPEPI</sequence>
<dbReference type="GO" id="GO:0030178">
    <property type="term" value="P:negative regulation of Wnt signaling pathway"/>
    <property type="evidence" value="ECO:0007669"/>
    <property type="project" value="TreeGrafter"/>
</dbReference>
<organism evidence="7 8">
    <name type="scientific">Pleurodeles waltl</name>
    <name type="common">Iberian ribbed newt</name>
    <dbReference type="NCBI Taxonomy" id="8319"/>
    <lineage>
        <taxon>Eukaryota</taxon>
        <taxon>Metazoa</taxon>
        <taxon>Chordata</taxon>
        <taxon>Craniata</taxon>
        <taxon>Vertebrata</taxon>
        <taxon>Euteleostomi</taxon>
        <taxon>Amphibia</taxon>
        <taxon>Batrachia</taxon>
        <taxon>Caudata</taxon>
        <taxon>Salamandroidea</taxon>
        <taxon>Salamandridae</taxon>
        <taxon>Pleurodelinae</taxon>
        <taxon>Pleurodeles</taxon>
    </lineage>
</organism>
<feature type="domain" description="Thioredoxin" evidence="6">
    <location>
        <begin position="51"/>
        <end position="204"/>
    </location>
</feature>
<accession>A0AAV7UDP5</accession>
<dbReference type="AlphaFoldDB" id="A0AAV7UDP5"/>
<dbReference type="GO" id="GO:0031397">
    <property type="term" value="P:negative regulation of protein ubiquitination"/>
    <property type="evidence" value="ECO:0007669"/>
    <property type="project" value="TreeGrafter"/>
</dbReference>
<comment type="catalytic activity">
    <reaction evidence="4">
        <text>[protein]-dithiol + NAD(+) = [protein]-disulfide + NADH + H(+)</text>
        <dbReference type="Rhea" id="RHEA:18749"/>
        <dbReference type="Rhea" id="RHEA-COMP:10593"/>
        <dbReference type="Rhea" id="RHEA-COMP:10594"/>
        <dbReference type="ChEBI" id="CHEBI:15378"/>
        <dbReference type="ChEBI" id="CHEBI:29950"/>
        <dbReference type="ChEBI" id="CHEBI:50058"/>
        <dbReference type="ChEBI" id="CHEBI:57540"/>
        <dbReference type="ChEBI" id="CHEBI:57945"/>
        <dbReference type="EC" id="1.8.1.8"/>
    </reaction>
</comment>
<dbReference type="CDD" id="cd03009">
    <property type="entry name" value="TryX_like_TryX_NRX"/>
    <property type="match status" value="1"/>
</dbReference>
<dbReference type="PANTHER" id="PTHR46472">
    <property type="entry name" value="NUCLEOREDOXIN"/>
    <property type="match status" value="1"/>
</dbReference>